<protein>
    <submittedName>
        <fullName evidence="2">Uncharacterized protein</fullName>
    </submittedName>
</protein>
<dbReference type="Proteomes" id="UP000824469">
    <property type="component" value="Unassembled WGS sequence"/>
</dbReference>
<accession>A0AA38L102</accession>
<evidence type="ECO:0000256" key="1">
    <source>
        <dbReference type="SAM" id="MobiDB-lite"/>
    </source>
</evidence>
<sequence>MSPKGSDSKNGELDFVNVALVVDGVGETSYLATQDHSKEKSTDKLEPLPEPSNLEGISEEDESVKERKMRKGKATHQ</sequence>
<feature type="non-terminal residue" evidence="2">
    <location>
        <position position="77"/>
    </location>
</feature>
<reference evidence="2 3" key="1">
    <citation type="journal article" date="2021" name="Nat. Plants">
        <title>The Taxus genome provides insights into paclitaxel biosynthesis.</title>
        <authorList>
            <person name="Xiong X."/>
            <person name="Gou J."/>
            <person name="Liao Q."/>
            <person name="Li Y."/>
            <person name="Zhou Q."/>
            <person name="Bi G."/>
            <person name="Li C."/>
            <person name="Du R."/>
            <person name="Wang X."/>
            <person name="Sun T."/>
            <person name="Guo L."/>
            <person name="Liang H."/>
            <person name="Lu P."/>
            <person name="Wu Y."/>
            <person name="Zhang Z."/>
            <person name="Ro D.K."/>
            <person name="Shang Y."/>
            <person name="Huang S."/>
            <person name="Yan J."/>
        </authorList>
    </citation>
    <scope>NUCLEOTIDE SEQUENCE [LARGE SCALE GENOMIC DNA]</scope>
    <source>
        <strain evidence="2">Ta-2019</strain>
    </source>
</reference>
<feature type="compositionally biased region" description="Basic residues" evidence="1">
    <location>
        <begin position="67"/>
        <end position="77"/>
    </location>
</feature>
<evidence type="ECO:0000313" key="2">
    <source>
        <dbReference type="EMBL" id="KAH9308090.1"/>
    </source>
</evidence>
<comment type="caution">
    <text evidence="2">The sequence shown here is derived from an EMBL/GenBank/DDBJ whole genome shotgun (WGS) entry which is preliminary data.</text>
</comment>
<proteinExistence type="predicted"/>
<feature type="compositionally biased region" description="Basic and acidic residues" evidence="1">
    <location>
        <begin position="35"/>
        <end position="47"/>
    </location>
</feature>
<keyword evidence="3" id="KW-1185">Reference proteome</keyword>
<dbReference type="AlphaFoldDB" id="A0AA38L102"/>
<evidence type="ECO:0000313" key="3">
    <source>
        <dbReference type="Proteomes" id="UP000824469"/>
    </source>
</evidence>
<feature type="region of interest" description="Disordered" evidence="1">
    <location>
        <begin position="31"/>
        <end position="77"/>
    </location>
</feature>
<organism evidence="2 3">
    <name type="scientific">Taxus chinensis</name>
    <name type="common">Chinese yew</name>
    <name type="synonym">Taxus wallichiana var. chinensis</name>
    <dbReference type="NCBI Taxonomy" id="29808"/>
    <lineage>
        <taxon>Eukaryota</taxon>
        <taxon>Viridiplantae</taxon>
        <taxon>Streptophyta</taxon>
        <taxon>Embryophyta</taxon>
        <taxon>Tracheophyta</taxon>
        <taxon>Spermatophyta</taxon>
        <taxon>Pinopsida</taxon>
        <taxon>Pinidae</taxon>
        <taxon>Conifers II</taxon>
        <taxon>Cupressales</taxon>
        <taxon>Taxaceae</taxon>
        <taxon>Taxus</taxon>
    </lineage>
</organism>
<gene>
    <name evidence="2" type="ORF">KI387_036001</name>
</gene>
<name>A0AA38L102_TAXCH</name>
<dbReference type="EMBL" id="JAHRHJ020000007">
    <property type="protein sequence ID" value="KAH9308090.1"/>
    <property type="molecule type" value="Genomic_DNA"/>
</dbReference>